<proteinExistence type="predicted"/>
<evidence type="ECO:0000313" key="1">
    <source>
        <dbReference type="EnsemblPlants" id="MELO3C035199.2.1"/>
    </source>
</evidence>
<accession>A0A9I9EM00</accession>
<dbReference type="EnsemblPlants" id="MELO3C035199.2.1">
    <property type="protein sequence ID" value="MELO3C035199.2.1"/>
    <property type="gene ID" value="MELO3C035199.2"/>
</dbReference>
<name>A0A9I9EM00_CUCME</name>
<dbReference type="AlphaFoldDB" id="A0A9I9EM00"/>
<organism evidence="1">
    <name type="scientific">Cucumis melo</name>
    <name type="common">Muskmelon</name>
    <dbReference type="NCBI Taxonomy" id="3656"/>
    <lineage>
        <taxon>Eukaryota</taxon>
        <taxon>Viridiplantae</taxon>
        <taxon>Streptophyta</taxon>
        <taxon>Embryophyta</taxon>
        <taxon>Tracheophyta</taxon>
        <taxon>Spermatophyta</taxon>
        <taxon>Magnoliopsida</taxon>
        <taxon>eudicotyledons</taxon>
        <taxon>Gunneridae</taxon>
        <taxon>Pentapetalae</taxon>
        <taxon>rosids</taxon>
        <taxon>fabids</taxon>
        <taxon>Cucurbitales</taxon>
        <taxon>Cucurbitaceae</taxon>
        <taxon>Benincaseae</taxon>
        <taxon>Cucumis</taxon>
    </lineage>
</organism>
<reference evidence="1" key="1">
    <citation type="submission" date="2023-03" db="UniProtKB">
        <authorList>
            <consortium name="EnsemblPlants"/>
        </authorList>
    </citation>
    <scope>IDENTIFICATION</scope>
</reference>
<protein>
    <submittedName>
        <fullName evidence="1">Uncharacterized protein</fullName>
    </submittedName>
</protein>
<sequence length="85" mass="9552">MHGRPTDPTAMAGVSGGLLKWSLLDLVRPFLDLVRPNTITFSFTIHLISYSILGYTHIEFEYNLSLFPPNSSSPSLSIPLELHFY</sequence>
<dbReference type="Gramene" id="MELO3C035199.2.1">
    <property type="protein sequence ID" value="MELO3C035199.2.1"/>
    <property type="gene ID" value="MELO3C035199.2"/>
</dbReference>